<dbReference type="AlphaFoldDB" id="A0A415DTT2"/>
<keyword evidence="4" id="KW-0238">DNA-binding</keyword>
<dbReference type="InterPro" id="IPR036388">
    <property type="entry name" value="WH-like_DNA-bd_sf"/>
</dbReference>
<dbReference type="InterPro" id="IPR036390">
    <property type="entry name" value="WH_DNA-bd_sf"/>
</dbReference>
<dbReference type="GO" id="GO:0003700">
    <property type="term" value="F:DNA-binding transcription factor activity"/>
    <property type="evidence" value="ECO:0007669"/>
    <property type="project" value="InterPro"/>
</dbReference>
<dbReference type="InterPro" id="IPR015424">
    <property type="entry name" value="PyrdxlP-dep_Trfase"/>
</dbReference>
<evidence type="ECO:0000313" key="8">
    <source>
        <dbReference type="Proteomes" id="UP000284841"/>
    </source>
</evidence>
<comment type="caution">
    <text evidence="7">The sequence shown here is derived from an EMBL/GenBank/DDBJ whole genome shotgun (WGS) entry which is preliminary data.</text>
</comment>
<name>A0A415DTT2_9FIRM</name>
<dbReference type="EMBL" id="QRMS01000010">
    <property type="protein sequence ID" value="RHJ83145.1"/>
    <property type="molecule type" value="Genomic_DNA"/>
</dbReference>
<dbReference type="PROSITE" id="PS50949">
    <property type="entry name" value="HTH_GNTR"/>
    <property type="match status" value="1"/>
</dbReference>
<evidence type="ECO:0000256" key="2">
    <source>
        <dbReference type="ARBA" id="ARBA00022898"/>
    </source>
</evidence>
<evidence type="ECO:0000259" key="6">
    <source>
        <dbReference type="PROSITE" id="PS50949"/>
    </source>
</evidence>
<protein>
    <submittedName>
        <fullName evidence="7">PLP-dependent aminotransferase family protein</fullName>
    </submittedName>
</protein>
<dbReference type="Gene3D" id="1.10.10.10">
    <property type="entry name" value="Winged helix-like DNA-binding domain superfamily/Winged helix DNA-binding domain"/>
    <property type="match status" value="1"/>
</dbReference>
<proteinExistence type="inferred from homology"/>
<dbReference type="PANTHER" id="PTHR46577">
    <property type="entry name" value="HTH-TYPE TRANSCRIPTIONAL REGULATORY PROTEIN GABR"/>
    <property type="match status" value="1"/>
</dbReference>
<dbReference type="Gene3D" id="3.40.640.10">
    <property type="entry name" value="Type I PLP-dependent aspartate aminotransferase-like (Major domain)"/>
    <property type="match status" value="1"/>
</dbReference>
<dbReference type="CDD" id="cd07377">
    <property type="entry name" value="WHTH_GntR"/>
    <property type="match status" value="1"/>
</dbReference>
<dbReference type="SUPFAM" id="SSF46785">
    <property type="entry name" value="Winged helix' DNA-binding domain"/>
    <property type="match status" value="1"/>
</dbReference>
<dbReference type="Pfam" id="PF00392">
    <property type="entry name" value="GntR"/>
    <property type="match status" value="1"/>
</dbReference>
<dbReference type="GO" id="GO:0008483">
    <property type="term" value="F:transaminase activity"/>
    <property type="evidence" value="ECO:0007669"/>
    <property type="project" value="UniProtKB-KW"/>
</dbReference>
<dbReference type="RefSeq" id="WP_118336727.1">
    <property type="nucleotide sequence ID" value="NZ_AP025567.1"/>
</dbReference>
<dbReference type="InterPro" id="IPR000524">
    <property type="entry name" value="Tscrpt_reg_HTH_GntR"/>
</dbReference>
<reference evidence="7 8" key="1">
    <citation type="submission" date="2018-08" db="EMBL/GenBank/DDBJ databases">
        <title>A genome reference for cultivated species of the human gut microbiota.</title>
        <authorList>
            <person name="Zou Y."/>
            <person name="Xue W."/>
            <person name="Luo G."/>
        </authorList>
    </citation>
    <scope>NUCLEOTIDE SEQUENCE [LARGE SCALE GENOMIC DNA]</scope>
    <source>
        <strain evidence="7 8">AM07-24</strain>
    </source>
</reference>
<comment type="similarity">
    <text evidence="1">In the C-terminal section; belongs to the class-I pyridoxal-phosphate-dependent aminotransferase family.</text>
</comment>
<evidence type="ECO:0000256" key="3">
    <source>
        <dbReference type="ARBA" id="ARBA00023015"/>
    </source>
</evidence>
<accession>A0A415DTT2</accession>
<dbReference type="InterPro" id="IPR015422">
    <property type="entry name" value="PyrdxlP-dep_Trfase_small"/>
</dbReference>
<sequence>MRISIDRDSSAPIYKQIEGKIRNKILNNEIAYGTRLPSERYLASVLDVHRNTVIKAYKCLVDQELVSCTLPGRKGYFVIFDSLAEAEGRTGAAKRQAVFRYRGEPRRYERLFDTIYNISFDERWISFGGHILPASLIQLDEIKEVLAKVVDQYGVEVFTYCSSKGMPQLRKQLSLSLGEEGIKATPGEIVIINETFQGLEYVVKLLAEKNDYVVTESPVMPDVLRIFAMQGLNVLTVPLEEDGANLTQLENLIRKYQPRFFHTMPDYHAITGARMSLKKRYSLLKLAHQYNLPLIEEKWYSGINFTEEVIPSLYALDERKLVITIDNAINFFYTGARICYLLAPIETAKLIGKNISNAQVHLQSLEQAMFTEYLQEGYHICQQERVCRFYKEKCQKMDQLLQPLKKLGVSWNKPLGGMGFWCRLPCGVNDMRLYEALKERKVLICPGKVFDPYGTEAGNFIRLSFSNVSDEKMKEGTKILYEELDKICGKDLAK</sequence>
<keyword evidence="7" id="KW-0032">Aminotransferase</keyword>
<keyword evidence="7" id="KW-0808">Transferase</keyword>
<dbReference type="Pfam" id="PF00155">
    <property type="entry name" value="Aminotran_1_2"/>
    <property type="match status" value="1"/>
</dbReference>
<dbReference type="SMART" id="SM00345">
    <property type="entry name" value="HTH_GNTR"/>
    <property type="match status" value="1"/>
</dbReference>
<dbReference type="InterPro" id="IPR051446">
    <property type="entry name" value="HTH_trans_reg/aminotransferase"/>
</dbReference>
<keyword evidence="8" id="KW-1185">Reference proteome</keyword>
<evidence type="ECO:0000256" key="4">
    <source>
        <dbReference type="ARBA" id="ARBA00023125"/>
    </source>
</evidence>
<dbReference type="SUPFAM" id="SSF53383">
    <property type="entry name" value="PLP-dependent transferases"/>
    <property type="match status" value="1"/>
</dbReference>
<evidence type="ECO:0000256" key="5">
    <source>
        <dbReference type="ARBA" id="ARBA00023163"/>
    </source>
</evidence>
<evidence type="ECO:0000256" key="1">
    <source>
        <dbReference type="ARBA" id="ARBA00005384"/>
    </source>
</evidence>
<keyword evidence="3" id="KW-0805">Transcription regulation</keyword>
<dbReference type="GO" id="GO:0030170">
    <property type="term" value="F:pyridoxal phosphate binding"/>
    <property type="evidence" value="ECO:0007669"/>
    <property type="project" value="InterPro"/>
</dbReference>
<keyword evidence="5" id="KW-0804">Transcription</keyword>
<feature type="domain" description="HTH gntR-type" evidence="6">
    <location>
        <begin position="11"/>
        <end position="81"/>
    </location>
</feature>
<dbReference type="PANTHER" id="PTHR46577:SF2">
    <property type="entry name" value="TRANSCRIPTIONAL REGULATORY PROTEIN"/>
    <property type="match status" value="1"/>
</dbReference>
<keyword evidence="2" id="KW-0663">Pyridoxal phosphate</keyword>
<dbReference type="CDD" id="cd00609">
    <property type="entry name" value="AAT_like"/>
    <property type="match status" value="1"/>
</dbReference>
<gene>
    <name evidence="7" type="ORF">DW099_19310</name>
</gene>
<dbReference type="OrthoDB" id="9802328at2"/>
<evidence type="ECO:0000313" key="7">
    <source>
        <dbReference type="EMBL" id="RHJ83145.1"/>
    </source>
</evidence>
<dbReference type="InterPro" id="IPR004839">
    <property type="entry name" value="Aminotransferase_I/II_large"/>
</dbReference>
<organism evidence="7 8">
    <name type="scientific">Emergencia timonensis</name>
    <dbReference type="NCBI Taxonomy" id="1776384"/>
    <lineage>
        <taxon>Bacteria</taxon>
        <taxon>Bacillati</taxon>
        <taxon>Bacillota</taxon>
        <taxon>Clostridia</taxon>
        <taxon>Peptostreptococcales</taxon>
        <taxon>Anaerovoracaceae</taxon>
        <taxon>Emergencia</taxon>
    </lineage>
</organism>
<dbReference type="GO" id="GO:0003677">
    <property type="term" value="F:DNA binding"/>
    <property type="evidence" value="ECO:0007669"/>
    <property type="project" value="UniProtKB-KW"/>
</dbReference>
<dbReference type="Proteomes" id="UP000284841">
    <property type="component" value="Unassembled WGS sequence"/>
</dbReference>
<dbReference type="Gene3D" id="3.90.1150.10">
    <property type="entry name" value="Aspartate Aminotransferase, domain 1"/>
    <property type="match status" value="1"/>
</dbReference>
<dbReference type="InterPro" id="IPR015421">
    <property type="entry name" value="PyrdxlP-dep_Trfase_major"/>
</dbReference>